<name>M0HL31_HALEO</name>
<dbReference type="AlphaFoldDB" id="M0HL31"/>
<dbReference type="PATRIC" id="fig|1230453.4.peg.2533"/>
<organism evidence="3 4">
    <name type="scientific">Haloferax elongans ATCC BAA-1513</name>
    <dbReference type="NCBI Taxonomy" id="1230453"/>
    <lineage>
        <taxon>Archaea</taxon>
        <taxon>Methanobacteriati</taxon>
        <taxon>Methanobacteriota</taxon>
        <taxon>Stenosarchaea group</taxon>
        <taxon>Halobacteria</taxon>
        <taxon>Halobacteriales</taxon>
        <taxon>Haloferacaceae</taxon>
        <taxon>Haloferax</taxon>
    </lineage>
</organism>
<reference evidence="3 4" key="1">
    <citation type="journal article" date="2014" name="PLoS Genet.">
        <title>Phylogenetically driven sequencing of extremely halophilic archaea reveals strategies for static and dynamic osmo-response.</title>
        <authorList>
            <person name="Becker E.A."/>
            <person name="Seitzer P.M."/>
            <person name="Tritt A."/>
            <person name="Larsen D."/>
            <person name="Krusor M."/>
            <person name="Yao A.I."/>
            <person name="Wu D."/>
            <person name="Madern D."/>
            <person name="Eisen J.A."/>
            <person name="Darling A.E."/>
            <person name="Facciotti M.T."/>
        </authorList>
    </citation>
    <scope>NUCLEOTIDE SEQUENCE [LARGE SCALE GENOMIC DNA]</scope>
    <source>
        <strain evidence="3 4">ATCC BAA-1513</strain>
    </source>
</reference>
<dbReference type="PROSITE" id="PS50966">
    <property type="entry name" value="ZF_SWIM"/>
    <property type="match status" value="1"/>
</dbReference>
<evidence type="ECO:0000256" key="1">
    <source>
        <dbReference type="PROSITE-ProRule" id="PRU00325"/>
    </source>
</evidence>
<dbReference type="OrthoDB" id="142306at2157"/>
<feature type="domain" description="SWIM-type" evidence="2">
    <location>
        <begin position="52"/>
        <end position="84"/>
    </location>
</feature>
<accession>M0HL31</accession>
<evidence type="ECO:0000313" key="3">
    <source>
        <dbReference type="EMBL" id="ELZ84427.1"/>
    </source>
</evidence>
<gene>
    <name evidence="3" type="ORF">C453_12811</name>
</gene>
<protein>
    <recommendedName>
        <fullName evidence="2">SWIM-type domain-containing protein</fullName>
    </recommendedName>
</protein>
<sequence>MSAPQTTTVPETHMDLSARDAKALTEPMKVVECDPGVWNDSEIAVYSEDRRYIVSLPAGYCECEDAHYRNSKCKHQRRVEFALGLRDIPSWANPNAIDDQLLRRLEEREDDE</sequence>
<dbReference type="Proteomes" id="UP000011612">
    <property type="component" value="Unassembled WGS sequence"/>
</dbReference>
<dbReference type="RefSeq" id="WP_008324987.1">
    <property type="nucleotide sequence ID" value="NZ_AOLK01000020.1"/>
</dbReference>
<dbReference type="GO" id="GO:0008270">
    <property type="term" value="F:zinc ion binding"/>
    <property type="evidence" value="ECO:0007669"/>
    <property type="project" value="UniProtKB-KW"/>
</dbReference>
<dbReference type="InterPro" id="IPR007527">
    <property type="entry name" value="Znf_SWIM"/>
</dbReference>
<evidence type="ECO:0000259" key="2">
    <source>
        <dbReference type="PROSITE" id="PS50966"/>
    </source>
</evidence>
<keyword evidence="1" id="KW-0479">Metal-binding</keyword>
<evidence type="ECO:0000313" key="4">
    <source>
        <dbReference type="Proteomes" id="UP000011612"/>
    </source>
</evidence>
<dbReference type="STRING" id="1230453.C453_12811"/>
<keyword evidence="4" id="KW-1185">Reference proteome</keyword>
<keyword evidence="1" id="KW-0863">Zinc-finger</keyword>
<comment type="caution">
    <text evidence="3">The sequence shown here is derived from an EMBL/GenBank/DDBJ whole genome shotgun (WGS) entry which is preliminary data.</text>
</comment>
<keyword evidence="1" id="KW-0862">Zinc</keyword>
<dbReference type="EMBL" id="AOLK01000020">
    <property type="protein sequence ID" value="ELZ84427.1"/>
    <property type="molecule type" value="Genomic_DNA"/>
</dbReference>
<proteinExistence type="predicted"/>